<proteinExistence type="predicted"/>
<evidence type="ECO:0000313" key="1">
    <source>
        <dbReference type="EMBL" id="TCU33120.1"/>
    </source>
</evidence>
<dbReference type="Proteomes" id="UP000295507">
    <property type="component" value="Unassembled WGS sequence"/>
</dbReference>
<evidence type="ECO:0000313" key="2">
    <source>
        <dbReference type="Proteomes" id="UP000295507"/>
    </source>
</evidence>
<sequence length="66" mass="7080">MRRTYGAGRGSHSSKSIKIFSTNATSSIDYSIYGTVHFQAASNTGRSLADEPIEDFEHGIADGLAK</sequence>
<organism evidence="1 2">
    <name type="scientific">Rhizobium azibense</name>
    <dbReference type="NCBI Taxonomy" id="1136135"/>
    <lineage>
        <taxon>Bacteria</taxon>
        <taxon>Pseudomonadati</taxon>
        <taxon>Pseudomonadota</taxon>
        <taxon>Alphaproteobacteria</taxon>
        <taxon>Hyphomicrobiales</taxon>
        <taxon>Rhizobiaceae</taxon>
        <taxon>Rhizobium/Agrobacterium group</taxon>
        <taxon>Rhizobium</taxon>
    </lineage>
</organism>
<gene>
    <name evidence="1" type="ORF">EV129_117117</name>
</gene>
<comment type="caution">
    <text evidence="1">The sequence shown here is derived from an EMBL/GenBank/DDBJ whole genome shotgun (WGS) entry which is preliminary data.</text>
</comment>
<dbReference type="AlphaFoldDB" id="A0A4R3RCE5"/>
<reference evidence="1 2" key="1">
    <citation type="submission" date="2019-03" db="EMBL/GenBank/DDBJ databases">
        <title>Genomic Encyclopedia of Type Strains, Phase IV (KMG-V): Genome sequencing to study the core and pangenomes of soil and plant-associated prokaryotes.</title>
        <authorList>
            <person name="Whitman W."/>
        </authorList>
    </citation>
    <scope>NUCLEOTIDE SEQUENCE [LARGE SCALE GENOMIC DNA]</scope>
    <source>
        <strain evidence="1 2">IE4868</strain>
    </source>
</reference>
<protein>
    <submittedName>
        <fullName evidence="1">Uncharacterized protein</fullName>
    </submittedName>
</protein>
<accession>A0A4R3RCE5</accession>
<name>A0A4R3RCE5_9HYPH</name>
<dbReference type="EMBL" id="SMBK01000017">
    <property type="protein sequence ID" value="TCU33120.1"/>
    <property type="molecule type" value="Genomic_DNA"/>
</dbReference>